<organism evidence="2 3">
    <name type="scientific">Tropicimonas aquimaris</name>
    <dbReference type="NCBI Taxonomy" id="914152"/>
    <lineage>
        <taxon>Bacteria</taxon>
        <taxon>Pseudomonadati</taxon>
        <taxon>Pseudomonadota</taxon>
        <taxon>Alphaproteobacteria</taxon>
        <taxon>Rhodobacterales</taxon>
        <taxon>Roseobacteraceae</taxon>
        <taxon>Tropicimonas</taxon>
    </lineage>
</organism>
<dbReference type="RefSeq" id="WP_386077671.1">
    <property type="nucleotide sequence ID" value="NZ_JBHTJT010000051.1"/>
</dbReference>
<feature type="transmembrane region" description="Helical" evidence="1">
    <location>
        <begin position="139"/>
        <end position="155"/>
    </location>
</feature>
<gene>
    <name evidence="2" type="ORF">ACFQ2S_21120</name>
</gene>
<feature type="transmembrane region" description="Helical" evidence="1">
    <location>
        <begin position="297"/>
        <end position="316"/>
    </location>
</feature>
<proteinExistence type="predicted"/>
<keyword evidence="1" id="KW-1133">Transmembrane helix</keyword>
<feature type="transmembrane region" description="Helical" evidence="1">
    <location>
        <begin position="226"/>
        <end position="249"/>
    </location>
</feature>
<reference evidence="3" key="1">
    <citation type="journal article" date="2019" name="Int. J. Syst. Evol. Microbiol.">
        <title>The Global Catalogue of Microorganisms (GCM) 10K type strain sequencing project: providing services to taxonomists for standard genome sequencing and annotation.</title>
        <authorList>
            <consortium name="The Broad Institute Genomics Platform"/>
            <consortium name="The Broad Institute Genome Sequencing Center for Infectious Disease"/>
            <person name="Wu L."/>
            <person name="Ma J."/>
        </authorList>
    </citation>
    <scope>NUCLEOTIDE SEQUENCE [LARGE SCALE GENOMIC DNA]</scope>
    <source>
        <strain evidence="3">CCUG 60524</strain>
    </source>
</reference>
<sequence length="514" mass="57086">MKTSARLTADGAELRQASPAGAGPLAKDTALLASLLYPAAVSILFVIVYWNRMLSHDVAVYVLAARDWLDGAVLYRDVIDINPPLNFYLTVPAILLSDLLNLSPDNGAYVAFALLVFASLHWCFRILHDEQGMTPSEAGLMTLAVGFSILVSARFEQIQRDGLLLVFMMPWLVSQLGPRPNAPGMFRTVFFGLGVCLKPYFIVFPLSITAYQVLRQRSHRPILSPSNLTLLAVGLSYGAFVALVHPLYFSDIVPRAREVYGNISASPGFIRMRLQLAGFPVLGMVLVLALRARSLPAGTGVFVTALLASVVSYLWQGNGFGYHLYPFFCFAFLTAFWVLFRGEGLRFQKVACIFAVGAILFGFTRMGFYHDKGVEEVVAMTEGLPAQSIWVLSTDSAAGPGAALAMRRSWAVRYPHNWVAPGVVDGRAKTDCVQEPDACARYDELHRLNASQYASDLLNKRPEIAVIDNRRYFFETQDFDWYAYMSVAPEFGEAMDRYELHASSENFDVYLRKQ</sequence>
<dbReference type="EMBL" id="JBHTJT010000051">
    <property type="protein sequence ID" value="MFD0982142.1"/>
    <property type="molecule type" value="Genomic_DNA"/>
</dbReference>
<feature type="transmembrane region" description="Helical" evidence="1">
    <location>
        <begin position="322"/>
        <end position="340"/>
    </location>
</feature>
<keyword evidence="1" id="KW-0812">Transmembrane</keyword>
<feature type="transmembrane region" description="Helical" evidence="1">
    <location>
        <begin position="162"/>
        <end position="178"/>
    </location>
</feature>
<dbReference type="Proteomes" id="UP001597108">
    <property type="component" value="Unassembled WGS sequence"/>
</dbReference>
<evidence type="ECO:0008006" key="4">
    <source>
        <dbReference type="Google" id="ProtNLM"/>
    </source>
</evidence>
<evidence type="ECO:0000313" key="2">
    <source>
        <dbReference type="EMBL" id="MFD0982142.1"/>
    </source>
</evidence>
<feature type="transmembrane region" description="Helical" evidence="1">
    <location>
        <begin position="347"/>
        <end position="368"/>
    </location>
</feature>
<evidence type="ECO:0000313" key="3">
    <source>
        <dbReference type="Proteomes" id="UP001597108"/>
    </source>
</evidence>
<feature type="transmembrane region" description="Helical" evidence="1">
    <location>
        <begin position="190"/>
        <end position="214"/>
    </location>
</feature>
<accession>A0ABW3IX59</accession>
<keyword evidence="1" id="KW-0472">Membrane</keyword>
<feature type="transmembrane region" description="Helical" evidence="1">
    <location>
        <begin position="109"/>
        <end position="127"/>
    </location>
</feature>
<feature type="transmembrane region" description="Helical" evidence="1">
    <location>
        <begin position="269"/>
        <end position="290"/>
    </location>
</feature>
<feature type="transmembrane region" description="Helical" evidence="1">
    <location>
        <begin position="30"/>
        <end position="50"/>
    </location>
</feature>
<evidence type="ECO:0000256" key="1">
    <source>
        <dbReference type="SAM" id="Phobius"/>
    </source>
</evidence>
<keyword evidence="3" id="KW-1185">Reference proteome</keyword>
<name>A0ABW3IX59_9RHOB</name>
<protein>
    <recommendedName>
        <fullName evidence="4">Glycosyltransferase RgtA/B/C/D-like domain-containing protein</fullName>
    </recommendedName>
</protein>
<comment type="caution">
    <text evidence="2">The sequence shown here is derived from an EMBL/GenBank/DDBJ whole genome shotgun (WGS) entry which is preliminary data.</text>
</comment>